<reference evidence="2" key="2">
    <citation type="submission" date="2023-05" db="EMBL/GenBank/DDBJ databases">
        <authorList>
            <consortium name="Lawrence Berkeley National Laboratory"/>
            <person name="Steindorff A."/>
            <person name="Hensen N."/>
            <person name="Bonometti L."/>
            <person name="Westerberg I."/>
            <person name="Brannstrom I.O."/>
            <person name="Guillou S."/>
            <person name="Cros-Aarteil S."/>
            <person name="Calhoun S."/>
            <person name="Haridas S."/>
            <person name="Kuo A."/>
            <person name="Mondo S."/>
            <person name="Pangilinan J."/>
            <person name="Riley R."/>
            <person name="Labutti K."/>
            <person name="Andreopoulos B."/>
            <person name="Lipzen A."/>
            <person name="Chen C."/>
            <person name="Yanf M."/>
            <person name="Daum C."/>
            <person name="Ng V."/>
            <person name="Clum A."/>
            <person name="Ohm R."/>
            <person name="Martin F."/>
            <person name="Silar P."/>
            <person name="Natvig D."/>
            <person name="Lalanne C."/>
            <person name="Gautier V."/>
            <person name="Ament-Velasquez S.L."/>
            <person name="Kruys A."/>
            <person name="Hutchinson M.I."/>
            <person name="Powell A.J."/>
            <person name="Barry K."/>
            <person name="Miller A.N."/>
            <person name="Grigoriev I.V."/>
            <person name="Debuchy R."/>
            <person name="Gladieux P."/>
            <person name="Thoren M.H."/>
            <person name="Johannesson H."/>
        </authorList>
    </citation>
    <scope>NUCLEOTIDE SEQUENCE</scope>
    <source>
        <strain evidence="2">PSN243</strain>
    </source>
</reference>
<keyword evidence="1" id="KW-0812">Transmembrane</keyword>
<protein>
    <submittedName>
        <fullName evidence="2">Uncharacterized protein</fullName>
    </submittedName>
</protein>
<name>A0AAV9GLK8_9PEZI</name>
<sequence>MATTGQFCRRFSRPMTMLSQPRLGPHLPTTRQTVFCEWGTSPPSLAFTWPKFAAPRPLHLASASSVYPPHPPLHQCLGAPSQKKTQNFRKLPWVLCLTLVLGTEGLVPRRCRHGDVFFALLSLNNGHPPTSMRKGPVNRATHQPSASAAALICSPYRMLKPPSPAHMLFAATTGGLGLLFGCSRAIRS</sequence>
<reference evidence="2" key="1">
    <citation type="journal article" date="2023" name="Mol. Phylogenet. Evol.">
        <title>Genome-scale phylogeny and comparative genomics of the fungal order Sordariales.</title>
        <authorList>
            <person name="Hensen N."/>
            <person name="Bonometti L."/>
            <person name="Westerberg I."/>
            <person name="Brannstrom I.O."/>
            <person name="Guillou S."/>
            <person name="Cros-Aarteil S."/>
            <person name="Calhoun S."/>
            <person name="Haridas S."/>
            <person name="Kuo A."/>
            <person name="Mondo S."/>
            <person name="Pangilinan J."/>
            <person name="Riley R."/>
            <person name="LaButti K."/>
            <person name="Andreopoulos B."/>
            <person name="Lipzen A."/>
            <person name="Chen C."/>
            <person name="Yan M."/>
            <person name="Daum C."/>
            <person name="Ng V."/>
            <person name="Clum A."/>
            <person name="Steindorff A."/>
            <person name="Ohm R.A."/>
            <person name="Martin F."/>
            <person name="Silar P."/>
            <person name="Natvig D.O."/>
            <person name="Lalanne C."/>
            <person name="Gautier V."/>
            <person name="Ament-Velasquez S.L."/>
            <person name="Kruys A."/>
            <person name="Hutchinson M.I."/>
            <person name="Powell A.J."/>
            <person name="Barry K."/>
            <person name="Miller A.N."/>
            <person name="Grigoriev I.V."/>
            <person name="Debuchy R."/>
            <person name="Gladieux P."/>
            <person name="Hiltunen Thoren M."/>
            <person name="Johannesson H."/>
        </authorList>
    </citation>
    <scope>NUCLEOTIDE SEQUENCE</scope>
    <source>
        <strain evidence="2">PSN243</strain>
    </source>
</reference>
<keyword evidence="1" id="KW-0472">Membrane</keyword>
<dbReference type="Proteomes" id="UP001321760">
    <property type="component" value="Unassembled WGS sequence"/>
</dbReference>
<organism evidence="2 3">
    <name type="scientific">Podospora aff. communis PSN243</name>
    <dbReference type="NCBI Taxonomy" id="3040156"/>
    <lineage>
        <taxon>Eukaryota</taxon>
        <taxon>Fungi</taxon>
        <taxon>Dikarya</taxon>
        <taxon>Ascomycota</taxon>
        <taxon>Pezizomycotina</taxon>
        <taxon>Sordariomycetes</taxon>
        <taxon>Sordariomycetidae</taxon>
        <taxon>Sordariales</taxon>
        <taxon>Podosporaceae</taxon>
        <taxon>Podospora</taxon>
    </lineage>
</organism>
<evidence type="ECO:0000313" key="3">
    <source>
        <dbReference type="Proteomes" id="UP001321760"/>
    </source>
</evidence>
<evidence type="ECO:0000256" key="1">
    <source>
        <dbReference type="SAM" id="Phobius"/>
    </source>
</evidence>
<evidence type="ECO:0000313" key="2">
    <source>
        <dbReference type="EMBL" id="KAK4448606.1"/>
    </source>
</evidence>
<proteinExistence type="predicted"/>
<feature type="transmembrane region" description="Helical" evidence="1">
    <location>
        <begin position="167"/>
        <end position="186"/>
    </location>
</feature>
<keyword evidence="1" id="KW-1133">Transmembrane helix</keyword>
<keyword evidence="3" id="KW-1185">Reference proteome</keyword>
<comment type="caution">
    <text evidence="2">The sequence shown here is derived from an EMBL/GenBank/DDBJ whole genome shotgun (WGS) entry which is preliminary data.</text>
</comment>
<accession>A0AAV9GLK8</accession>
<dbReference type="AlphaFoldDB" id="A0AAV9GLK8"/>
<gene>
    <name evidence="2" type="ORF">QBC34DRAFT_407061</name>
</gene>
<dbReference type="EMBL" id="MU865942">
    <property type="protein sequence ID" value="KAK4448606.1"/>
    <property type="molecule type" value="Genomic_DNA"/>
</dbReference>